<dbReference type="Proteomes" id="UP000317835">
    <property type="component" value="Chromosome"/>
</dbReference>
<dbReference type="KEGG" id="tpla:ElP_20270"/>
<dbReference type="OrthoDB" id="270450at2"/>
<protein>
    <recommendedName>
        <fullName evidence="3">DUF1464 domain-containing protein</fullName>
    </recommendedName>
</protein>
<dbReference type="EMBL" id="CP036426">
    <property type="protein sequence ID" value="QDV34144.1"/>
    <property type="molecule type" value="Genomic_DNA"/>
</dbReference>
<keyword evidence="2" id="KW-1185">Reference proteome</keyword>
<name>A0A518GZY8_9BACT</name>
<organism evidence="1 2">
    <name type="scientific">Tautonia plasticadhaerens</name>
    <dbReference type="NCBI Taxonomy" id="2527974"/>
    <lineage>
        <taxon>Bacteria</taxon>
        <taxon>Pseudomonadati</taxon>
        <taxon>Planctomycetota</taxon>
        <taxon>Planctomycetia</taxon>
        <taxon>Isosphaerales</taxon>
        <taxon>Isosphaeraceae</taxon>
        <taxon>Tautonia</taxon>
    </lineage>
</organism>
<reference evidence="1 2" key="1">
    <citation type="submission" date="2019-02" db="EMBL/GenBank/DDBJ databases">
        <title>Deep-cultivation of Planctomycetes and their phenomic and genomic characterization uncovers novel biology.</title>
        <authorList>
            <person name="Wiegand S."/>
            <person name="Jogler M."/>
            <person name="Boedeker C."/>
            <person name="Pinto D."/>
            <person name="Vollmers J."/>
            <person name="Rivas-Marin E."/>
            <person name="Kohn T."/>
            <person name="Peeters S.H."/>
            <person name="Heuer A."/>
            <person name="Rast P."/>
            <person name="Oberbeckmann S."/>
            <person name="Bunk B."/>
            <person name="Jeske O."/>
            <person name="Meyerdierks A."/>
            <person name="Storesund J.E."/>
            <person name="Kallscheuer N."/>
            <person name="Luecker S."/>
            <person name="Lage O.M."/>
            <person name="Pohl T."/>
            <person name="Merkel B.J."/>
            <person name="Hornburger P."/>
            <person name="Mueller R.-W."/>
            <person name="Bruemmer F."/>
            <person name="Labrenz M."/>
            <person name="Spormann A.M."/>
            <person name="Op den Camp H."/>
            <person name="Overmann J."/>
            <person name="Amann R."/>
            <person name="Jetten M.S.M."/>
            <person name="Mascher T."/>
            <person name="Medema M.H."/>
            <person name="Devos D.P."/>
            <person name="Kaster A.-K."/>
            <person name="Ovreas L."/>
            <person name="Rohde M."/>
            <person name="Galperin M.Y."/>
            <person name="Jogler C."/>
        </authorList>
    </citation>
    <scope>NUCLEOTIDE SEQUENCE [LARGE SCALE GENOMIC DNA]</scope>
    <source>
        <strain evidence="1 2">ElP</strain>
    </source>
</reference>
<evidence type="ECO:0000313" key="1">
    <source>
        <dbReference type="EMBL" id="QDV34144.1"/>
    </source>
</evidence>
<evidence type="ECO:0008006" key="3">
    <source>
        <dbReference type="Google" id="ProtNLM"/>
    </source>
</evidence>
<evidence type="ECO:0000313" key="2">
    <source>
        <dbReference type="Proteomes" id="UP000317835"/>
    </source>
</evidence>
<dbReference type="AlphaFoldDB" id="A0A518GZY8"/>
<dbReference type="RefSeq" id="WP_145268822.1">
    <property type="nucleotide sequence ID" value="NZ_CP036426.1"/>
</dbReference>
<dbReference type="InterPro" id="IPR009927">
    <property type="entry name" value="DUF1464"/>
</dbReference>
<gene>
    <name evidence="1" type="ORF">ElP_20270</name>
</gene>
<accession>A0A518GZY8</accession>
<dbReference type="Pfam" id="PF07318">
    <property type="entry name" value="DUF1464"/>
    <property type="match status" value="1"/>
</dbReference>
<proteinExistence type="predicted"/>
<sequence length="341" mass="34505">MPRVVGTDPGTGSLDLLLMVDGEVADQARMPPDADPAGLLRLLEGWGPLDLIAGPSGYGLPMVRASEASGADLGLMGLVREDELGRPLGVGGFSRWVAALAGSGLPVVFLPGGIHLPTIPDHRKIGVVDRGTADKVAVAALALRLDADGEGRAPSGSTFAVAEIGSAFSALLVVDGGAIVDASAGSAGPMGLRSSGAWDGEAAYWLGPLSKQDLFRGGLDDLGAAGRPGFFESIRKHLAGLRELTPFDRIYLSGSASSRADLAPGLVDTLGRFGRAVPLGNLPGAWVKQAAQGSALLADGLAGGRNADLVDSLRLREASGSVLDGLAPFVRARSGAGTPPA</sequence>